<dbReference type="EMBL" id="BFBY01000004">
    <property type="protein sequence ID" value="GBG04746.1"/>
    <property type="molecule type" value="Genomic_DNA"/>
</dbReference>
<keyword evidence="1" id="KW-0472">Membrane</keyword>
<accession>A0A2Z6T6Y3</accession>
<sequence length="61" mass="7204">MNWLLLFTGFMIIITVFLLVFSFNTFYDKRTRLYLGICGIISLFISIYLSYLILSKPWLGL</sequence>
<reference evidence="3" key="1">
    <citation type="submission" date="2018-03" db="EMBL/GenBank/DDBJ databases">
        <title>New taxa in the Lactobacillus gasseri group.</title>
        <authorList>
            <person name="Tanizawa Y."/>
            <person name="Tohno M."/>
            <person name="Endo A."/>
            <person name="Arita M."/>
        </authorList>
    </citation>
    <scope>NUCLEOTIDE SEQUENCE [LARGE SCALE GENOMIC DNA]</scope>
    <source>
        <strain evidence="3">DSM 24759</strain>
    </source>
</reference>
<protein>
    <submittedName>
        <fullName evidence="2">Uncharacterized protein</fullName>
    </submittedName>
</protein>
<evidence type="ECO:0000313" key="2">
    <source>
        <dbReference type="EMBL" id="GBG04746.1"/>
    </source>
</evidence>
<dbReference type="Proteomes" id="UP000257317">
    <property type="component" value="Unassembled WGS sequence"/>
</dbReference>
<feature type="transmembrane region" description="Helical" evidence="1">
    <location>
        <begin position="6"/>
        <end position="26"/>
    </location>
</feature>
<keyword evidence="1" id="KW-0812">Transmembrane</keyword>
<proteinExistence type="predicted"/>
<dbReference type="AlphaFoldDB" id="A0A2Z6T6Y3"/>
<keyword evidence="1" id="KW-1133">Transmembrane helix</keyword>
<evidence type="ECO:0000256" key="1">
    <source>
        <dbReference type="SAM" id="Phobius"/>
    </source>
</evidence>
<name>A0A2Z6T6Y3_9LACO</name>
<feature type="transmembrane region" description="Helical" evidence="1">
    <location>
        <begin position="33"/>
        <end position="54"/>
    </location>
</feature>
<organism evidence="2 3">
    <name type="scientific">Lactobacillus rodentium</name>
    <dbReference type="NCBI Taxonomy" id="947835"/>
    <lineage>
        <taxon>Bacteria</taxon>
        <taxon>Bacillati</taxon>
        <taxon>Bacillota</taxon>
        <taxon>Bacilli</taxon>
        <taxon>Lactobacillales</taxon>
        <taxon>Lactobacillaceae</taxon>
        <taxon>Lactobacillus</taxon>
    </lineage>
</organism>
<evidence type="ECO:0000313" key="3">
    <source>
        <dbReference type="Proteomes" id="UP000257317"/>
    </source>
</evidence>
<comment type="caution">
    <text evidence="2">The sequence shown here is derived from an EMBL/GenBank/DDBJ whole genome shotgun (WGS) entry which is preliminary data.</text>
</comment>
<keyword evidence="3" id="KW-1185">Reference proteome</keyword>
<gene>
    <name evidence="2" type="ORF">LrDSM24759_06600</name>
</gene>